<organism evidence="2 3">
    <name type="scientific">Modicisalibacter zincidurans</name>
    <dbReference type="NCBI Taxonomy" id="1178777"/>
    <lineage>
        <taxon>Bacteria</taxon>
        <taxon>Pseudomonadati</taxon>
        <taxon>Pseudomonadota</taxon>
        <taxon>Gammaproteobacteria</taxon>
        <taxon>Oceanospirillales</taxon>
        <taxon>Halomonadaceae</taxon>
        <taxon>Modicisalibacter</taxon>
    </lineage>
</organism>
<sequence>MHFELSLDELPEAFTLLRVDLPQIASVRDARGSLPAQWSDEPATTRGIGDAWLKEAKTLLLQVPTVIVPHNCNYLFNPLHPDAAKVTLTHFEFPPDPRLFPAEG</sequence>
<dbReference type="Proteomes" id="UP001500074">
    <property type="component" value="Unassembled WGS sequence"/>
</dbReference>
<keyword evidence="3" id="KW-1185">Reference proteome</keyword>
<evidence type="ECO:0000313" key="2">
    <source>
        <dbReference type="EMBL" id="GAA5177513.1"/>
    </source>
</evidence>
<reference evidence="3" key="1">
    <citation type="journal article" date="2019" name="Int. J. Syst. Evol. Microbiol.">
        <title>The Global Catalogue of Microorganisms (GCM) 10K type strain sequencing project: providing services to taxonomists for standard genome sequencing and annotation.</title>
        <authorList>
            <consortium name="The Broad Institute Genomics Platform"/>
            <consortium name="The Broad Institute Genome Sequencing Center for Infectious Disease"/>
            <person name="Wu L."/>
            <person name="Ma J."/>
        </authorList>
    </citation>
    <scope>NUCLEOTIDE SEQUENCE [LARGE SCALE GENOMIC DNA]</scope>
    <source>
        <strain evidence="3">JCM 18472</strain>
    </source>
</reference>
<evidence type="ECO:0000313" key="3">
    <source>
        <dbReference type="Proteomes" id="UP001500074"/>
    </source>
</evidence>
<proteinExistence type="predicted"/>
<feature type="domain" description="RES" evidence="1">
    <location>
        <begin position="10"/>
        <end position="94"/>
    </location>
</feature>
<comment type="caution">
    <text evidence="2">The sequence shown here is derived from an EMBL/GenBank/DDBJ whole genome shotgun (WGS) entry which is preliminary data.</text>
</comment>
<protein>
    <recommendedName>
        <fullName evidence="1">RES domain-containing protein</fullName>
    </recommendedName>
</protein>
<dbReference type="InterPro" id="IPR014914">
    <property type="entry name" value="RES_dom"/>
</dbReference>
<evidence type="ECO:0000259" key="1">
    <source>
        <dbReference type="Pfam" id="PF08808"/>
    </source>
</evidence>
<gene>
    <name evidence="2" type="ORF">GCM10023342_25730</name>
</gene>
<dbReference type="Pfam" id="PF08808">
    <property type="entry name" value="RES"/>
    <property type="match status" value="1"/>
</dbReference>
<dbReference type="EMBL" id="BAABKI010000026">
    <property type="protein sequence ID" value="GAA5177513.1"/>
    <property type="molecule type" value="Genomic_DNA"/>
</dbReference>
<name>A0ABP9RHX4_9GAMM</name>
<accession>A0ABP9RHX4</accession>